<dbReference type="EMBL" id="ACEC01000102">
    <property type="protein sequence ID" value="EEG29430.1"/>
    <property type="molecule type" value="Genomic_DNA"/>
</dbReference>
<sequence length="174" mass="20612">MELARLKYYYRIKKDKEGKTMNLGNSLFHARKKCGLSQEEVAEKLGVSRQTISKWETDETIPDIRQSKKMASIYNVSLDELIDFDLDIKEIQDTIDKTSEETEEKINWTNAWGKKYPILLKYQNVVNISNYACRISKMLDEIEQEYQLSELDAMLVLKDILYNVWKNRKNETKR</sequence>
<evidence type="ECO:0000256" key="1">
    <source>
        <dbReference type="ARBA" id="ARBA00023125"/>
    </source>
</evidence>
<dbReference type="PANTHER" id="PTHR46558:SF13">
    <property type="entry name" value="HTH-TYPE TRANSCRIPTIONAL REGULATOR IMMR"/>
    <property type="match status" value="1"/>
</dbReference>
<protein>
    <submittedName>
        <fullName evidence="3">DNA-binding helix-turn-helix protein</fullName>
    </submittedName>
</protein>
<dbReference type="Pfam" id="PF01381">
    <property type="entry name" value="HTH_3"/>
    <property type="match status" value="1"/>
</dbReference>
<dbReference type="HOGENOM" id="CLU_066192_7_0_9"/>
<dbReference type="eggNOG" id="COG1476">
    <property type="taxonomic scope" value="Bacteria"/>
</dbReference>
<name>C0EGF4_9FIRM</name>
<accession>C0EGF4</accession>
<dbReference type="InterPro" id="IPR001387">
    <property type="entry name" value="Cro/C1-type_HTH"/>
</dbReference>
<dbReference type="PANTHER" id="PTHR46558">
    <property type="entry name" value="TRACRIPTIONAL REGULATORY PROTEIN-RELATED-RELATED"/>
    <property type="match status" value="1"/>
</dbReference>
<dbReference type="PROSITE" id="PS50943">
    <property type="entry name" value="HTH_CROC1"/>
    <property type="match status" value="1"/>
</dbReference>
<reference evidence="3 4" key="2">
    <citation type="submission" date="2009-02" db="EMBL/GenBank/DDBJ databases">
        <title>Draft genome sequence of Clostridium methylpentosum (DSM 5476).</title>
        <authorList>
            <person name="Sudarsanam P."/>
            <person name="Ley R."/>
            <person name="Guruge J."/>
            <person name="Turnbaugh P.J."/>
            <person name="Mahowald M."/>
            <person name="Liep D."/>
            <person name="Gordon J."/>
        </authorList>
    </citation>
    <scope>NUCLEOTIDE SEQUENCE [LARGE SCALE GENOMIC DNA]</scope>
    <source>
        <strain evidence="3 4">DSM 5476</strain>
    </source>
</reference>
<keyword evidence="1 3" id="KW-0238">DNA-binding</keyword>
<evidence type="ECO:0000313" key="3">
    <source>
        <dbReference type="EMBL" id="EEG29430.1"/>
    </source>
</evidence>
<dbReference type="SUPFAM" id="SSF47413">
    <property type="entry name" value="lambda repressor-like DNA-binding domains"/>
    <property type="match status" value="1"/>
</dbReference>
<dbReference type="CDD" id="cd00093">
    <property type="entry name" value="HTH_XRE"/>
    <property type="match status" value="1"/>
</dbReference>
<feature type="domain" description="HTH cro/C1-type" evidence="2">
    <location>
        <begin position="30"/>
        <end position="81"/>
    </location>
</feature>
<dbReference type="Proteomes" id="UP000003340">
    <property type="component" value="Unassembled WGS sequence"/>
</dbReference>
<dbReference type="InterPro" id="IPR010982">
    <property type="entry name" value="Lambda_DNA-bd_dom_sf"/>
</dbReference>
<evidence type="ECO:0000259" key="2">
    <source>
        <dbReference type="PROSITE" id="PS50943"/>
    </source>
</evidence>
<evidence type="ECO:0000313" key="4">
    <source>
        <dbReference type="Proteomes" id="UP000003340"/>
    </source>
</evidence>
<dbReference type="SMART" id="SM00530">
    <property type="entry name" value="HTH_XRE"/>
    <property type="match status" value="1"/>
</dbReference>
<dbReference type="Gene3D" id="1.10.260.40">
    <property type="entry name" value="lambda repressor-like DNA-binding domains"/>
    <property type="match status" value="1"/>
</dbReference>
<proteinExistence type="predicted"/>
<keyword evidence="4" id="KW-1185">Reference proteome</keyword>
<dbReference type="GO" id="GO:0003677">
    <property type="term" value="F:DNA binding"/>
    <property type="evidence" value="ECO:0007669"/>
    <property type="project" value="UniProtKB-KW"/>
</dbReference>
<reference evidence="3 4" key="1">
    <citation type="submission" date="2009-01" db="EMBL/GenBank/DDBJ databases">
        <authorList>
            <person name="Fulton L."/>
            <person name="Clifton S."/>
            <person name="Fulton B."/>
            <person name="Xu J."/>
            <person name="Minx P."/>
            <person name="Pepin K.H."/>
            <person name="Johnson M."/>
            <person name="Bhonagiri V."/>
            <person name="Nash W.E."/>
            <person name="Mardis E.R."/>
            <person name="Wilson R.K."/>
        </authorList>
    </citation>
    <scope>NUCLEOTIDE SEQUENCE [LARGE SCALE GENOMIC DNA]</scope>
    <source>
        <strain evidence="3 4">DSM 5476</strain>
    </source>
</reference>
<dbReference type="STRING" id="537013.CLOSTMETH_02947"/>
<dbReference type="AlphaFoldDB" id="C0EGF4"/>
<comment type="caution">
    <text evidence="3">The sequence shown here is derived from an EMBL/GenBank/DDBJ whole genome shotgun (WGS) entry which is preliminary data.</text>
</comment>
<organism evidence="3 4">
    <name type="scientific">[Clostridium] methylpentosum DSM 5476</name>
    <dbReference type="NCBI Taxonomy" id="537013"/>
    <lineage>
        <taxon>Bacteria</taxon>
        <taxon>Bacillati</taxon>
        <taxon>Bacillota</taxon>
        <taxon>Clostridia</taxon>
        <taxon>Eubacteriales</taxon>
        <taxon>Oscillospiraceae</taxon>
        <taxon>Oscillospiraceae incertae sedis</taxon>
    </lineage>
</organism>
<gene>
    <name evidence="3" type="ORF">CLOSTMETH_02947</name>
</gene>